<evidence type="ECO:0000313" key="5">
    <source>
        <dbReference type="Proteomes" id="UP000002729"/>
    </source>
</evidence>
<dbReference type="CDD" id="cd00051">
    <property type="entry name" value="EFh"/>
    <property type="match status" value="1"/>
</dbReference>
<feature type="domain" description="EF-hand" evidence="2">
    <location>
        <begin position="46"/>
        <end position="71"/>
    </location>
</feature>
<dbReference type="Proteomes" id="UP000002729">
    <property type="component" value="Unassembled WGS sequence"/>
</dbReference>
<feature type="non-terminal residue" evidence="4">
    <location>
        <position position="71"/>
    </location>
</feature>
<organism evidence="5">
    <name type="scientific">Aureococcus anophagefferens</name>
    <name type="common">Harmful bloom alga</name>
    <dbReference type="NCBI Taxonomy" id="44056"/>
    <lineage>
        <taxon>Eukaryota</taxon>
        <taxon>Sar</taxon>
        <taxon>Stramenopiles</taxon>
        <taxon>Ochrophyta</taxon>
        <taxon>Pelagophyceae</taxon>
        <taxon>Pelagomonadales</taxon>
        <taxon>Pelagomonadaceae</taxon>
        <taxon>Aureococcus</taxon>
    </lineage>
</organism>
<dbReference type="RefSeq" id="XP_009040403.1">
    <property type="nucleotide sequence ID" value="XM_009042155.1"/>
</dbReference>
<dbReference type="InterPro" id="IPR002048">
    <property type="entry name" value="EF_hand_dom"/>
</dbReference>
<sequence length="71" mass="7682">MAGVEAADKERQQVQATFSVFDADNSGAIDVGELEGLLKELCIPVKDKDELHAIMTELDGDGSGDIDFHEF</sequence>
<proteinExistence type="predicted"/>
<dbReference type="InterPro" id="IPR011992">
    <property type="entry name" value="EF-hand-dom_pair"/>
</dbReference>
<gene>
    <name evidence="4" type="ORF">AURANDRAFT_31857</name>
    <name evidence="3" type="ORF">AURANDRAFT_34339</name>
</gene>
<dbReference type="AlphaFoldDB" id="F0YJ24"/>
<dbReference type="PROSITE" id="PS00018">
    <property type="entry name" value="EF_HAND_1"/>
    <property type="match status" value="2"/>
</dbReference>
<evidence type="ECO:0000259" key="2">
    <source>
        <dbReference type="PROSITE" id="PS50222"/>
    </source>
</evidence>
<keyword evidence="5" id="KW-1185">Reference proteome</keyword>
<evidence type="ECO:0000313" key="4">
    <source>
        <dbReference type="EMBL" id="EGB04846.1"/>
    </source>
</evidence>
<dbReference type="InParanoid" id="F0YJ24"/>
<dbReference type="SUPFAM" id="SSF47473">
    <property type="entry name" value="EF-hand"/>
    <property type="match status" value="1"/>
</dbReference>
<reference evidence="4 5" key="1">
    <citation type="journal article" date="2011" name="Proc. Natl. Acad. Sci. U.S.A.">
        <title>Niche of harmful alga Aureococcus anophagefferens revealed through ecogenomics.</title>
        <authorList>
            <person name="Gobler C.J."/>
            <person name="Berry D.L."/>
            <person name="Dyhrman S.T."/>
            <person name="Wilhelm S.W."/>
            <person name="Salamov A."/>
            <person name="Lobanov A.V."/>
            <person name="Zhang Y."/>
            <person name="Collier J.L."/>
            <person name="Wurch L.L."/>
            <person name="Kustka A.B."/>
            <person name="Dill B.D."/>
            <person name="Shah M."/>
            <person name="VerBerkmoes N.C."/>
            <person name="Kuo A."/>
            <person name="Terry A."/>
            <person name="Pangilinan J."/>
            <person name="Lindquist E.A."/>
            <person name="Lucas S."/>
            <person name="Paulsen I.T."/>
            <person name="Hattenrath-Lehmann T.K."/>
            <person name="Talmage S.C."/>
            <person name="Walker E.A."/>
            <person name="Koch F."/>
            <person name="Burson A.M."/>
            <person name="Marcoval M.A."/>
            <person name="Tang Y.Z."/>
            <person name="Lecleir G.R."/>
            <person name="Coyne K.J."/>
            <person name="Berg G.M."/>
            <person name="Bertrand E.M."/>
            <person name="Saito M.A."/>
            <person name="Gladyshev V.N."/>
            <person name="Grigoriev I.V."/>
        </authorList>
    </citation>
    <scope>NUCLEOTIDE SEQUENCE [LARGE SCALE GENOMIC DNA]</scope>
    <source>
        <strain evidence="5">CCMP 1984</strain>
        <strain evidence="4">CCMP1984</strain>
    </source>
</reference>
<dbReference type="Pfam" id="PF13499">
    <property type="entry name" value="EF-hand_7"/>
    <property type="match status" value="1"/>
</dbReference>
<feature type="domain" description="EF-hand" evidence="2">
    <location>
        <begin position="9"/>
        <end position="44"/>
    </location>
</feature>
<dbReference type="GeneID" id="20221420"/>
<evidence type="ECO:0000256" key="1">
    <source>
        <dbReference type="ARBA" id="ARBA00022837"/>
    </source>
</evidence>
<evidence type="ECO:0000313" key="3">
    <source>
        <dbReference type="EMBL" id="EGB03199.1"/>
    </source>
</evidence>
<dbReference type="EMBL" id="GL833184">
    <property type="protein sequence ID" value="EGB03199.1"/>
    <property type="molecule type" value="Genomic_DNA"/>
</dbReference>
<dbReference type="PROSITE" id="PS50222">
    <property type="entry name" value="EF_HAND_2"/>
    <property type="match status" value="2"/>
</dbReference>
<protein>
    <recommendedName>
        <fullName evidence="2">EF-hand domain-containing protein</fullName>
    </recommendedName>
</protein>
<dbReference type="RefSeq" id="XP_009042104.1">
    <property type="nucleotide sequence ID" value="XM_009043856.1"/>
</dbReference>
<dbReference type="GO" id="GO:0005509">
    <property type="term" value="F:calcium ion binding"/>
    <property type="evidence" value="ECO:0007669"/>
    <property type="project" value="InterPro"/>
</dbReference>
<dbReference type="OrthoDB" id="26525at2759"/>
<dbReference type="InterPro" id="IPR018247">
    <property type="entry name" value="EF_Hand_1_Ca_BS"/>
</dbReference>
<name>F0YJ24_AURAN</name>
<dbReference type="GeneID" id="20221057"/>
<dbReference type="EMBL" id="GL833146">
    <property type="protein sequence ID" value="EGB04846.1"/>
    <property type="molecule type" value="Genomic_DNA"/>
</dbReference>
<dbReference type="SMART" id="SM00054">
    <property type="entry name" value="EFh"/>
    <property type="match status" value="2"/>
</dbReference>
<dbReference type="KEGG" id="aaf:AURANDRAFT_34339"/>
<dbReference type="KEGG" id="aaf:AURANDRAFT_31857"/>
<accession>F0YJ24</accession>
<dbReference type="Gene3D" id="1.10.238.10">
    <property type="entry name" value="EF-hand"/>
    <property type="match status" value="1"/>
</dbReference>
<keyword evidence="1" id="KW-0106">Calcium</keyword>